<keyword evidence="4 6" id="KW-1133">Transmembrane helix</keyword>
<feature type="transmembrane region" description="Helical" evidence="6">
    <location>
        <begin position="455"/>
        <end position="473"/>
    </location>
</feature>
<evidence type="ECO:0000256" key="6">
    <source>
        <dbReference type="SAM" id="Phobius"/>
    </source>
</evidence>
<evidence type="ECO:0000256" key="4">
    <source>
        <dbReference type="ARBA" id="ARBA00022989"/>
    </source>
</evidence>
<feature type="transmembrane region" description="Helical" evidence="6">
    <location>
        <begin position="401"/>
        <end position="419"/>
    </location>
</feature>
<feature type="transmembrane region" description="Helical" evidence="6">
    <location>
        <begin position="431"/>
        <end position="449"/>
    </location>
</feature>
<keyword evidence="3 6" id="KW-0812">Transmembrane</keyword>
<feature type="transmembrane region" description="Helical" evidence="6">
    <location>
        <begin position="161"/>
        <end position="179"/>
    </location>
</feature>
<evidence type="ECO:0000313" key="8">
    <source>
        <dbReference type="Proteomes" id="UP001207116"/>
    </source>
</evidence>
<dbReference type="CDD" id="cd13125">
    <property type="entry name" value="MATE_like_10"/>
    <property type="match status" value="1"/>
</dbReference>
<feature type="transmembrane region" description="Helical" evidence="6">
    <location>
        <begin position="307"/>
        <end position="332"/>
    </location>
</feature>
<dbReference type="InterPro" id="IPR050833">
    <property type="entry name" value="Poly_Biosynth_Transport"/>
</dbReference>
<evidence type="ECO:0000256" key="2">
    <source>
        <dbReference type="ARBA" id="ARBA00022475"/>
    </source>
</evidence>
<dbReference type="PANTHER" id="PTHR30250:SF11">
    <property type="entry name" value="O-ANTIGEN TRANSPORTER-RELATED"/>
    <property type="match status" value="1"/>
</dbReference>
<dbReference type="GO" id="GO:0009246">
    <property type="term" value="P:enterobacterial common antigen biosynthetic process"/>
    <property type="evidence" value="ECO:0007669"/>
    <property type="project" value="InterPro"/>
</dbReference>
<dbReference type="Pfam" id="PF13440">
    <property type="entry name" value="Polysacc_synt_3"/>
    <property type="match status" value="1"/>
</dbReference>
<comment type="subcellular location">
    <subcellularLocation>
        <location evidence="1">Cell membrane</location>
        <topology evidence="1">Multi-pass membrane protein</topology>
    </subcellularLocation>
</comment>
<feature type="transmembrane region" description="Helical" evidence="6">
    <location>
        <begin position="378"/>
        <end position="395"/>
    </location>
</feature>
<dbReference type="EMBL" id="JAPFQP010000003">
    <property type="protein sequence ID" value="MCX2719853.1"/>
    <property type="molecule type" value="Genomic_DNA"/>
</dbReference>
<dbReference type="RefSeq" id="WP_266013027.1">
    <property type="nucleotide sequence ID" value="NZ_JAPFQP010000003.1"/>
</dbReference>
<feature type="transmembrane region" description="Helical" evidence="6">
    <location>
        <begin position="231"/>
        <end position="251"/>
    </location>
</feature>
<dbReference type="PANTHER" id="PTHR30250">
    <property type="entry name" value="PST FAMILY PREDICTED COLANIC ACID TRANSPORTER"/>
    <property type="match status" value="1"/>
</dbReference>
<comment type="caution">
    <text evidence="7">The sequence shown here is derived from an EMBL/GenBank/DDBJ whole genome shotgun (WGS) entry which is preliminary data.</text>
</comment>
<evidence type="ECO:0000256" key="3">
    <source>
        <dbReference type="ARBA" id="ARBA00022692"/>
    </source>
</evidence>
<accession>A0AAE3MLW7</accession>
<feature type="transmembrane region" description="Helical" evidence="6">
    <location>
        <begin position="37"/>
        <end position="62"/>
    </location>
</feature>
<evidence type="ECO:0000256" key="1">
    <source>
        <dbReference type="ARBA" id="ARBA00004651"/>
    </source>
</evidence>
<protein>
    <submittedName>
        <fullName evidence="7">O-antigen translocase</fullName>
    </submittedName>
</protein>
<keyword evidence="5 6" id="KW-0472">Membrane</keyword>
<feature type="transmembrane region" description="Helical" evidence="6">
    <location>
        <begin position="185"/>
        <end position="203"/>
    </location>
</feature>
<dbReference type="GO" id="GO:0005886">
    <property type="term" value="C:plasma membrane"/>
    <property type="evidence" value="ECO:0007669"/>
    <property type="project" value="UniProtKB-SubCell"/>
</dbReference>
<name>A0AAE3MLW7_9FLAO</name>
<dbReference type="Proteomes" id="UP001207116">
    <property type="component" value="Unassembled WGS sequence"/>
</dbReference>
<sequence>MSGDRSSYRQIFKATSIFGGVQVFNIIISILRGKIVAVLLGPSGMGIAGLLTSSTGFVQLLTSFGLRTSAVKNIAEANEQGNPEKVAQTASVFRKLVWITGLLGTLATLLFAPYLSELAFGDHSQTNSFRWLSVTLLFTQLTNGQFVMLQGMRKLQMLAKANMIGSFIGLLISAPLYYFYGIEGIVPALIIGSISAMAIAYFFGKKVTLKTTPVPKEEAIALSKDMLRMGFMISLSALITTAVAYLVRIYISNTGSIDDVGLYNAGFGILNTYVGLIFAAMGTDYYPRLAGVSNDNSKATRLINQQAEIGILILAPILSVFFIFVNWIIILLFSSEFLAIDKMIHWAALGMYFKVAGWAIAFILLAKGKSRLFFWNELISNAYSLGLNLLGYYLMGLEGLGISFLLTYALYLIQVYSLARFKFQFHFLKSFYRIFVIQTIIGVACFFMIRHLSQPLVYVTAIPVILTSFWMSYSELDKRIGLKDIIKNFRKKAKKNNGE</sequence>
<feature type="transmembrane region" description="Helical" evidence="6">
    <location>
        <begin position="96"/>
        <end position="116"/>
    </location>
</feature>
<keyword evidence="2" id="KW-1003">Cell membrane</keyword>
<keyword evidence="8" id="KW-1185">Reference proteome</keyword>
<evidence type="ECO:0000313" key="7">
    <source>
        <dbReference type="EMBL" id="MCX2719853.1"/>
    </source>
</evidence>
<reference evidence="7" key="1">
    <citation type="submission" date="2022-11" db="EMBL/GenBank/DDBJ databases">
        <title>The characterization of three novel Bacteroidetes species and genomic analysis of their roles in tidal elemental geochemical cycles.</title>
        <authorList>
            <person name="Ma K.-J."/>
        </authorList>
    </citation>
    <scope>NUCLEOTIDE SEQUENCE</scope>
    <source>
        <strain evidence="7">M415</strain>
    </source>
</reference>
<dbReference type="InterPro" id="IPR044550">
    <property type="entry name" value="WzxE"/>
</dbReference>
<organism evidence="7 8">
    <name type="scientific">Lentiprolixibacter aurantiacus</name>
    <dbReference type="NCBI Taxonomy" id="2993939"/>
    <lineage>
        <taxon>Bacteria</taxon>
        <taxon>Pseudomonadati</taxon>
        <taxon>Bacteroidota</taxon>
        <taxon>Flavobacteriia</taxon>
        <taxon>Flavobacteriales</taxon>
        <taxon>Flavobacteriaceae</taxon>
        <taxon>Lentiprolixibacter</taxon>
    </lineage>
</organism>
<proteinExistence type="predicted"/>
<dbReference type="AlphaFoldDB" id="A0AAE3MLW7"/>
<evidence type="ECO:0000256" key="5">
    <source>
        <dbReference type="ARBA" id="ARBA00023136"/>
    </source>
</evidence>
<feature type="transmembrane region" description="Helical" evidence="6">
    <location>
        <begin position="263"/>
        <end position="286"/>
    </location>
</feature>
<feature type="transmembrane region" description="Helical" evidence="6">
    <location>
        <begin position="344"/>
        <end position="366"/>
    </location>
</feature>
<gene>
    <name evidence="7" type="ORF">OO016_09585</name>
</gene>